<dbReference type="InterPro" id="IPR013216">
    <property type="entry name" value="Methyltransf_11"/>
</dbReference>
<dbReference type="Pfam" id="PF08241">
    <property type="entry name" value="Methyltransf_11"/>
    <property type="match status" value="1"/>
</dbReference>
<dbReference type="Gene3D" id="3.40.50.150">
    <property type="entry name" value="Vaccinia Virus protein VP39"/>
    <property type="match status" value="1"/>
</dbReference>
<proteinExistence type="predicted"/>
<dbReference type="GO" id="GO:0032259">
    <property type="term" value="P:methylation"/>
    <property type="evidence" value="ECO:0007669"/>
    <property type="project" value="UniProtKB-KW"/>
</dbReference>
<keyword evidence="2" id="KW-0808">Transferase</keyword>
<feature type="domain" description="Methyltransferase type 11" evidence="1">
    <location>
        <begin position="53"/>
        <end position="150"/>
    </location>
</feature>
<protein>
    <submittedName>
        <fullName evidence="2">Class I SAM-dependent methyltransferase</fullName>
    </submittedName>
</protein>
<evidence type="ECO:0000259" key="1">
    <source>
        <dbReference type="Pfam" id="PF08241"/>
    </source>
</evidence>
<gene>
    <name evidence="2" type="ORF">ENO77_03460</name>
</gene>
<name>A0A7C2ZQA8_9CREN</name>
<comment type="caution">
    <text evidence="2">The sequence shown here is derived from an EMBL/GenBank/DDBJ whole genome shotgun (WGS) entry which is preliminary data.</text>
</comment>
<reference evidence="2" key="1">
    <citation type="journal article" date="2020" name="mSystems">
        <title>Genome- and Community-Level Interaction Insights into Carbon Utilization and Element Cycling Functions of Hydrothermarchaeota in Hydrothermal Sediment.</title>
        <authorList>
            <person name="Zhou Z."/>
            <person name="Liu Y."/>
            <person name="Xu W."/>
            <person name="Pan J."/>
            <person name="Luo Z.H."/>
            <person name="Li M."/>
        </authorList>
    </citation>
    <scope>NUCLEOTIDE SEQUENCE [LARGE SCALE GENOMIC DNA]</scope>
    <source>
        <strain evidence="2">SpSt-16</strain>
    </source>
</reference>
<dbReference type="EMBL" id="DSGT01000009">
    <property type="protein sequence ID" value="HEW53204.1"/>
    <property type="molecule type" value="Genomic_DNA"/>
</dbReference>
<dbReference type="AlphaFoldDB" id="A0A7C2ZQA8"/>
<dbReference type="GO" id="GO:0008757">
    <property type="term" value="F:S-adenosylmethionine-dependent methyltransferase activity"/>
    <property type="evidence" value="ECO:0007669"/>
    <property type="project" value="InterPro"/>
</dbReference>
<evidence type="ECO:0000313" key="2">
    <source>
        <dbReference type="EMBL" id="HEW53204.1"/>
    </source>
</evidence>
<accession>A0A7C2ZQA8</accession>
<sequence>MKMRTKNVGNVVRDALDKIVRVFDAYMDIAEGFVFWRARPWPMARLGGRGIILDLGSGSCINGAYAYRFGGKYVLCLDVSFFMSILSRKTLIREGVRGDSIAGDMLFIPIRDNAVDSVIAIASLHHIPKEVLHLVVAEIKRISANGATVIATLWSWRQARFVLSTVLNIFLKSLNIVDSIREYKVPWRKRSGAIHRYYCLYTLKELLDLFRRHGFQLLSYGYFGYLKKKSNNIYIVARVVK</sequence>
<organism evidence="2">
    <name type="scientific">Ignisphaera aggregans</name>
    <dbReference type="NCBI Taxonomy" id="334771"/>
    <lineage>
        <taxon>Archaea</taxon>
        <taxon>Thermoproteota</taxon>
        <taxon>Thermoprotei</taxon>
        <taxon>Desulfurococcales</taxon>
        <taxon>Desulfurococcaceae</taxon>
        <taxon>Ignisphaera</taxon>
    </lineage>
</organism>
<dbReference type="SUPFAM" id="SSF53335">
    <property type="entry name" value="S-adenosyl-L-methionine-dependent methyltransferases"/>
    <property type="match status" value="1"/>
</dbReference>
<keyword evidence="2" id="KW-0489">Methyltransferase</keyword>
<dbReference type="CDD" id="cd02440">
    <property type="entry name" value="AdoMet_MTases"/>
    <property type="match status" value="1"/>
</dbReference>
<dbReference type="InterPro" id="IPR029063">
    <property type="entry name" value="SAM-dependent_MTases_sf"/>
</dbReference>